<name>A0A2H4S945_CORMI</name>
<evidence type="ECO:0000313" key="2">
    <source>
        <dbReference type="Proteomes" id="UP000323067"/>
    </source>
</evidence>
<proteinExistence type="predicted"/>
<gene>
    <name evidence="1" type="ORF">A9K55_003132</name>
</gene>
<reference evidence="1 2" key="1">
    <citation type="journal article" date="2017" name="BMC Genomics">
        <title>Chromosome level assembly and secondary metabolite potential of the parasitic fungus Cordyceps militaris.</title>
        <authorList>
            <person name="Kramer G.J."/>
            <person name="Nodwell J.R."/>
        </authorList>
    </citation>
    <scope>NUCLEOTIDE SEQUENCE [LARGE SCALE GENOMIC DNA]</scope>
    <source>
        <strain evidence="1 2">ATCC 34164</strain>
    </source>
</reference>
<organism evidence="1 2">
    <name type="scientific">Cordyceps militaris</name>
    <name type="common">Caterpillar fungus</name>
    <name type="synonym">Clavaria militaris</name>
    <dbReference type="NCBI Taxonomy" id="73501"/>
    <lineage>
        <taxon>Eukaryota</taxon>
        <taxon>Fungi</taxon>
        <taxon>Dikarya</taxon>
        <taxon>Ascomycota</taxon>
        <taxon>Pezizomycotina</taxon>
        <taxon>Sordariomycetes</taxon>
        <taxon>Hypocreomycetidae</taxon>
        <taxon>Hypocreales</taxon>
        <taxon>Cordycipitaceae</taxon>
        <taxon>Cordyceps</taxon>
    </lineage>
</organism>
<evidence type="ECO:0000313" key="1">
    <source>
        <dbReference type="EMBL" id="ATY59629.1"/>
    </source>
</evidence>
<dbReference type="VEuPathDB" id="FungiDB:A9K55_003132"/>
<sequence length="139" mass="14960">MRLHGIVLAASASANYYNPAICHSSLDCLRICQQGDFKVIESADGQPQLACAAGIIEYSRKTCQSRHGSGDESVRLLSEACGRARGLLCVNYCVVPTQDPGRFEDQCRGMEGMPSVIMGGLTEDQAKGQEVCSWPMKTG</sequence>
<dbReference type="EMBL" id="CP023322">
    <property type="protein sequence ID" value="ATY59629.1"/>
    <property type="molecule type" value="Genomic_DNA"/>
</dbReference>
<protein>
    <submittedName>
        <fullName evidence="1">Uncharacterized protein</fullName>
    </submittedName>
</protein>
<dbReference type="OrthoDB" id="4863892at2759"/>
<dbReference type="VEuPathDB" id="FungiDB:CCM_05753"/>
<dbReference type="Proteomes" id="UP000323067">
    <property type="component" value="Chromosome iv"/>
</dbReference>
<accession>A0A2H4S945</accession>
<dbReference type="AlphaFoldDB" id="A0A2H4S945"/>